<evidence type="ECO:0008006" key="5">
    <source>
        <dbReference type="Google" id="ProtNLM"/>
    </source>
</evidence>
<dbReference type="SMR" id="G4Z4H7"/>
<name>G4Z4H7_PHYSP</name>
<feature type="compositionally biased region" description="Acidic residues" evidence="2">
    <location>
        <begin position="167"/>
        <end position="176"/>
    </location>
</feature>
<dbReference type="KEGG" id="psoj:PHYSODRAFT_558666"/>
<keyword evidence="1" id="KW-0175">Coiled coil</keyword>
<evidence type="ECO:0000256" key="2">
    <source>
        <dbReference type="SAM" id="MobiDB-lite"/>
    </source>
</evidence>
<evidence type="ECO:0000313" key="4">
    <source>
        <dbReference type="Proteomes" id="UP000002640"/>
    </source>
</evidence>
<dbReference type="GeneID" id="20663359"/>
<feature type="compositionally biased region" description="Low complexity" evidence="2">
    <location>
        <begin position="177"/>
        <end position="192"/>
    </location>
</feature>
<dbReference type="AlphaFoldDB" id="G4Z4H7"/>
<evidence type="ECO:0000256" key="1">
    <source>
        <dbReference type="SAM" id="Coils"/>
    </source>
</evidence>
<dbReference type="EMBL" id="JH159153">
    <property type="protein sequence ID" value="EGZ20181.1"/>
    <property type="molecule type" value="Genomic_DNA"/>
</dbReference>
<organism evidence="3 4">
    <name type="scientific">Phytophthora sojae (strain P6497)</name>
    <name type="common">Soybean stem and root rot agent</name>
    <name type="synonym">Phytophthora megasperma f. sp. glycines</name>
    <dbReference type="NCBI Taxonomy" id="1094619"/>
    <lineage>
        <taxon>Eukaryota</taxon>
        <taxon>Sar</taxon>
        <taxon>Stramenopiles</taxon>
        <taxon>Oomycota</taxon>
        <taxon>Peronosporomycetes</taxon>
        <taxon>Peronosporales</taxon>
        <taxon>Peronosporaceae</taxon>
        <taxon>Phytophthora</taxon>
    </lineage>
</organism>
<accession>G4Z4H7</accession>
<reference evidence="3 4" key="1">
    <citation type="journal article" date="2006" name="Science">
        <title>Phytophthora genome sequences uncover evolutionary origins and mechanisms of pathogenesis.</title>
        <authorList>
            <person name="Tyler B.M."/>
            <person name="Tripathy S."/>
            <person name="Zhang X."/>
            <person name="Dehal P."/>
            <person name="Jiang R.H."/>
            <person name="Aerts A."/>
            <person name="Arredondo F.D."/>
            <person name="Baxter L."/>
            <person name="Bensasson D."/>
            <person name="Beynon J.L."/>
            <person name="Chapman J."/>
            <person name="Damasceno C.M."/>
            <person name="Dorrance A.E."/>
            <person name="Dou D."/>
            <person name="Dickerman A.W."/>
            <person name="Dubchak I.L."/>
            <person name="Garbelotto M."/>
            <person name="Gijzen M."/>
            <person name="Gordon S.G."/>
            <person name="Govers F."/>
            <person name="Grunwald N.J."/>
            <person name="Huang W."/>
            <person name="Ivors K.L."/>
            <person name="Jones R.W."/>
            <person name="Kamoun S."/>
            <person name="Krampis K."/>
            <person name="Lamour K.H."/>
            <person name="Lee M.K."/>
            <person name="McDonald W.H."/>
            <person name="Medina M."/>
            <person name="Meijer H.J."/>
            <person name="Nordberg E.K."/>
            <person name="Maclean D.J."/>
            <person name="Ospina-Giraldo M.D."/>
            <person name="Morris P.F."/>
            <person name="Phuntumart V."/>
            <person name="Putnam N.H."/>
            <person name="Rash S."/>
            <person name="Rose J.K."/>
            <person name="Sakihama Y."/>
            <person name="Salamov A.A."/>
            <person name="Savidor A."/>
            <person name="Scheuring C.F."/>
            <person name="Smith B.M."/>
            <person name="Sobral B.W."/>
            <person name="Terry A."/>
            <person name="Torto-Alalibo T.A."/>
            <person name="Win J."/>
            <person name="Xu Z."/>
            <person name="Zhang H."/>
            <person name="Grigoriev I.V."/>
            <person name="Rokhsar D.S."/>
            <person name="Boore J.L."/>
        </authorList>
    </citation>
    <scope>NUCLEOTIDE SEQUENCE [LARGE SCALE GENOMIC DNA]</scope>
    <source>
        <strain evidence="3 4">P6497</strain>
    </source>
</reference>
<keyword evidence="4" id="KW-1185">Reference proteome</keyword>
<feature type="region of interest" description="Disordered" evidence="2">
    <location>
        <begin position="42"/>
        <end position="62"/>
    </location>
</feature>
<sequence>MAAPPALWSADDQALLDILLMTEPADDATATVKDVQPASPVVVRGAKQTDKDSPKGKLSAMERRARHREVVKRAYHRNKAALKSLRDTVKELEQQLEKLSMSKQQAQRAQPRSSAADEIQRRYALLTNEQEELGSEAARLRLLLNYRQQFATSMVALAQRAASISSDDSDNSDTDSDTATTSSSCSATFPSSPSSPPLYLGADSSPLPTQDVEMNARGVSPLSASHKKSSSAQFFNEPRPTFVGPTITGKTPLAVAMRKQLGYRPLGFAESSALVNEFYRCILDFSLSGRALTTGASIMGWEDKRLLDGTTLKFSLRKRFVGRSAMELMTSTWQCFSDPDCTETKFRGLMTLRILQRVNDDTIVALRESKSPDGAKLYRCVYLLFRVRTRKGFIICVKSVSPERLTDPALSSVSRDGTAVQWTELSGWFVFEPTVETGGEGGFYQEGAQVEYGGCMDYGDNESIAALAMNTLSIVLKWESMMVGPLFTLPPSSW</sequence>
<protein>
    <recommendedName>
        <fullName evidence="5">BZIP domain-containing protein</fullName>
    </recommendedName>
</protein>
<dbReference type="Proteomes" id="UP000002640">
    <property type="component" value="Unassembled WGS sequence"/>
</dbReference>
<dbReference type="RefSeq" id="XP_009522898.1">
    <property type="nucleotide sequence ID" value="XM_009524603.1"/>
</dbReference>
<evidence type="ECO:0000313" key="3">
    <source>
        <dbReference type="EMBL" id="EGZ20181.1"/>
    </source>
</evidence>
<feature type="region of interest" description="Disordered" evidence="2">
    <location>
        <begin position="163"/>
        <end position="212"/>
    </location>
</feature>
<dbReference type="InParanoid" id="G4Z4H7"/>
<gene>
    <name evidence="3" type="ORF">PHYSODRAFT_558666</name>
</gene>
<proteinExistence type="predicted"/>
<feature type="compositionally biased region" description="Basic and acidic residues" evidence="2">
    <location>
        <begin position="47"/>
        <end position="62"/>
    </location>
</feature>
<feature type="coiled-coil region" evidence="1">
    <location>
        <begin position="75"/>
        <end position="136"/>
    </location>
</feature>
<dbReference type="OMA" id="RCVYLLF"/>